<comment type="function">
    <text evidence="9">Ferredoxins are iron-sulfur proteins that transfer electrons in a wide variety of metabolic reactions.</text>
</comment>
<gene>
    <name evidence="11" type="ORF">C7B47_11905</name>
</gene>
<keyword evidence="5 9" id="KW-0479">Metal-binding</keyword>
<evidence type="ECO:0000313" key="12">
    <source>
        <dbReference type="Proteomes" id="UP000242705"/>
    </source>
</evidence>
<evidence type="ECO:0000256" key="4">
    <source>
        <dbReference type="ARBA" id="ARBA00022485"/>
    </source>
</evidence>
<dbReference type="InterPro" id="IPR017896">
    <property type="entry name" value="4Fe4S_Fe-S-bd"/>
</dbReference>
<dbReference type="InterPro" id="IPR050294">
    <property type="entry name" value="RnfB_subfamily"/>
</dbReference>
<dbReference type="GO" id="GO:0009055">
    <property type="term" value="F:electron transfer activity"/>
    <property type="evidence" value="ECO:0007669"/>
    <property type="project" value="UniProtKB-UniRule"/>
</dbReference>
<sequence length="94" mass="10336">MAHVITGLCADAKDQSCVEVCPVDCIHPASSLDGVDAYRDTPQLYVDPETCIDCGACVPVCPVGAICMTDDLRPEDHKFIQINAEYYQRERRSS</sequence>
<dbReference type="PROSITE" id="PS00198">
    <property type="entry name" value="4FE4S_FER_1"/>
    <property type="match status" value="1"/>
</dbReference>
<dbReference type="GO" id="GO:0051539">
    <property type="term" value="F:4 iron, 4 sulfur cluster binding"/>
    <property type="evidence" value="ECO:0007669"/>
    <property type="project" value="UniProtKB-UniRule"/>
</dbReference>
<dbReference type="PROSITE" id="PS51379">
    <property type="entry name" value="4FE4S_FER_2"/>
    <property type="match status" value="1"/>
</dbReference>
<keyword evidence="6 9" id="KW-0249">Electron transport</keyword>
<evidence type="ECO:0000256" key="7">
    <source>
        <dbReference type="ARBA" id="ARBA00023004"/>
    </source>
</evidence>
<dbReference type="Pfam" id="PF12838">
    <property type="entry name" value="Fer4_7"/>
    <property type="match status" value="1"/>
</dbReference>
<keyword evidence="7 9" id="KW-0408">Iron</keyword>
<protein>
    <recommendedName>
        <fullName evidence="9">Ferredoxin</fullName>
    </recommendedName>
</protein>
<dbReference type="SUPFAM" id="SSF54862">
    <property type="entry name" value="4Fe-4S ferredoxins"/>
    <property type="match status" value="1"/>
</dbReference>
<dbReference type="Proteomes" id="UP000242705">
    <property type="component" value="Unassembled WGS sequence"/>
</dbReference>
<evidence type="ECO:0000256" key="6">
    <source>
        <dbReference type="ARBA" id="ARBA00022982"/>
    </source>
</evidence>
<dbReference type="GO" id="GO:0046872">
    <property type="term" value="F:metal ion binding"/>
    <property type="evidence" value="ECO:0007669"/>
    <property type="project" value="UniProtKB-UniRule"/>
</dbReference>
<dbReference type="InterPro" id="IPR000813">
    <property type="entry name" value="7Fe_ferredoxin"/>
</dbReference>
<comment type="cofactor">
    <cofactor evidence="2 9">
        <name>[4Fe-4S] cluster</name>
        <dbReference type="ChEBI" id="CHEBI:49883"/>
    </cofactor>
</comment>
<accession>A0A2T2WTL6</accession>
<reference evidence="11 12" key="1">
    <citation type="journal article" date="2014" name="BMC Genomics">
        <title>Comparison of environmental and isolate Sulfobacillus genomes reveals diverse carbon, sulfur, nitrogen, and hydrogen metabolisms.</title>
        <authorList>
            <person name="Justice N.B."/>
            <person name="Norman A."/>
            <person name="Brown C.T."/>
            <person name="Singh A."/>
            <person name="Thomas B.C."/>
            <person name="Banfield J.F."/>
        </authorList>
    </citation>
    <scope>NUCLEOTIDE SEQUENCE [LARGE SCALE GENOMIC DNA]</scope>
    <source>
        <strain evidence="11">AMDSBA5</strain>
    </source>
</reference>
<dbReference type="InterPro" id="IPR017900">
    <property type="entry name" value="4Fe4S_Fe_S_CS"/>
</dbReference>
<keyword evidence="3 9" id="KW-0813">Transport</keyword>
<evidence type="ECO:0000256" key="9">
    <source>
        <dbReference type="RuleBase" id="RU365098"/>
    </source>
</evidence>
<dbReference type="PRINTS" id="PR00354">
    <property type="entry name" value="7FE8SFRDOXIN"/>
</dbReference>
<dbReference type="EMBL" id="PXYX01000028">
    <property type="protein sequence ID" value="PSR25586.1"/>
    <property type="molecule type" value="Genomic_DNA"/>
</dbReference>
<evidence type="ECO:0000256" key="3">
    <source>
        <dbReference type="ARBA" id="ARBA00022448"/>
    </source>
</evidence>
<evidence type="ECO:0000256" key="5">
    <source>
        <dbReference type="ARBA" id="ARBA00022723"/>
    </source>
</evidence>
<dbReference type="PANTHER" id="PTHR42859:SF2">
    <property type="entry name" value="FERREDOXIN"/>
    <property type="match status" value="1"/>
</dbReference>
<keyword evidence="4 9" id="KW-0004">4Fe-4S</keyword>
<comment type="cofactor">
    <cofactor evidence="1">
        <name>[3Fe-4S] cluster</name>
        <dbReference type="ChEBI" id="CHEBI:21137"/>
    </cofactor>
</comment>
<evidence type="ECO:0000256" key="1">
    <source>
        <dbReference type="ARBA" id="ARBA00001927"/>
    </source>
</evidence>
<keyword evidence="8 9" id="KW-0411">Iron-sulfur</keyword>
<proteinExistence type="predicted"/>
<evidence type="ECO:0000256" key="2">
    <source>
        <dbReference type="ARBA" id="ARBA00001966"/>
    </source>
</evidence>
<feature type="domain" description="4Fe-4S ferredoxin-type" evidence="10">
    <location>
        <begin position="42"/>
        <end position="71"/>
    </location>
</feature>
<evidence type="ECO:0000313" key="11">
    <source>
        <dbReference type="EMBL" id="PSR25586.1"/>
    </source>
</evidence>
<dbReference type="Gene3D" id="3.30.70.20">
    <property type="match status" value="1"/>
</dbReference>
<organism evidence="11 12">
    <name type="scientific">Sulfobacillus thermosulfidooxidans</name>
    <dbReference type="NCBI Taxonomy" id="28034"/>
    <lineage>
        <taxon>Bacteria</taxon>
        <taxon>Bacillati</taxon>
        <taxon>Bacillota</taxon>
        <taxon>Clostridia</taxon>
        <taxon>Eubacteriales</taxon>
        <taxon>Clostridiales Family XVII. Incertae Sedis</taxon>
        <taxon>Sulfobacillus</taxon>
    </lineage>
</organism>
<name>A0A2T2WTL6_SULTH</name>
<evidence type="ECO:0000259" key="10">
    <source>
        <dbReference type="PROSITE" id="PS51379"/>
    </source>
</evidence>
<comment type="caution">
    <text evidence="11">The sequence shown here is derived from an EMBL/GenBank/DDBJ whole genome shotgun (WGS) entry which is preliminary data.</text>
</comment>
<dbReference type="AlphaFoldDB" id="A0A2T2WTL6"/>
<dbReference type="PANTHER" id="PTHR42859">
    <property type="entry name" value="OXIDOREDUCTASE"/>
    <property type="match status" value="1"/>
</dbReference>
<evidence type="ECO:0000256" key="8">
    <source>
        <dbReference type="ARBA" id="ARBA00023014"/>
    </source>
</evidence>